<reference evidence="2 3" key="1">
    <citation type="submission" date="2019-08" db="EMBL/GenBank/DDBJ databases">
        <title>Prosopis cineraria nodule microbiome.</title>
        <authorList>
            <person name="Ali R."/>
            <person name="Chaluvadi S.R."/>
            <person name="Wang X."/>
        </authorList>
    </citation>
    <scope>NUCLEOTIDE SEQUENCE [LARGE SCALE GENOMIC DNA]</scope>
    <source>
        <strain evidence="2 3">BG7</strain>
    </source>
</reference>
<evidence type="ECO:0000313" key="3">
    <source>
        <dbReference type="Proteomes" id="UP000326881"/>
    </source>
</evidence>
<name>A0A5Q0C8P4_9HYPH</name>
<keyword evidence="3" id="KW-1185">Reference proteome</keyword>
<evidence type="ECO:0000313" key="2">
    <source>
        <dbReference type="EMBL" id="QFY60360.1"/>
    </source>
</evidence>
<dbReference type="AlphaFoldDB" id="A0A5Q0C8P4"/>
<dbReference type="InterPro" id="IPR021791">
    <property type="entry name" value="Phage_TAC_11"/>
</dbReference>
<dbReference type="OrthoDB" id="7509188at2"/>
<proteinExistence type="predicted"/>
<organism evidence="2 3">
    <name type="scientific">Rhizobium grahamii</name>
    <dbReference type="NCBI Taxonomy" id="1120045"/>
    <lineage>
        <taxon>Bacteria</taxon>
        <taxon>Pseudomonadati</taxon>
        <taxon>Pseudomonadota</taxon>
        <taxon>Alphaproteobacteria</taxon>
        <taxon>Hyphomicrobiales</taxon>
        <taxon>Rhizobiaceae</taxon>
        <taxon>Rhizobium/Agrobacterium group</taxon>
        <taxon>Rhizobium</taxon>
    </lineage>
</organism>
<evidence type="ECO:0000256" key="1">
    <source>
        <dbReference type="SAM" id="MobiDB-lite"/>
    </source>
</evidence>
<dbReference type="KEGG" id="rgr:FZ934_07890"/>
<dbReference type="Proteomes" id="UP000326881">
    <property type="component" value="Chromosome"/>
</dbReference>
<dbReference type="Pfam" id="PF11836">
    <property type="entry name" value="Phage_TAC_11"/>
    <property type="match status" value="1"/>
</dbReference>
<protein>
    <submittedName>
        <fullName evidence="2">Gene transfer agent family protein</fullName>
    </submittedName>
</protein>
<accession>A0A5Q0C8P4</accession>
<gene>
    <name evidence="2" type="ORF">FZ934_07890</name>
</gene>
<feature type="compositionally biased region" description="Low complexity" evidence="1">
    <location>
        <begin position="14"/>
        <end position="35"/>
    </location>
</feature>
<feature type="region of interest" description="Disordered" evidence="1">
    <location>
        <begin position="1"/>
        <end position="35"/>
    </location>
</feature>
<sequence>MTVAMNIRTRRSISRSQTLPPMTTHHPPTRSRPLPYLDGKRTAITEFFGDLEYTFDIVDEGWKMLTELERAVGSILPFFNRLRAGNFLVNELREVIRLSLIGGGQSPRDAARLVETYFDMNPVTESLHIAMAVSGAALFGTSEDGKVLTGEEDANVGE</sequence>
<dbReference type="EMBL" id="CP043498">
    <property type="protein sequence ID" value="QFY60360.1"/>
    <property type="molecule type" value="Genomic_DNA"/>
</dbReference>